<dbReference type="Proteomes" id="UP000507245">
    <property type="component" value="Unassembled WGS sequence"/>
</dbReference>
<evidence type="ECO:0000313" key="2">
    <source>
        <dbReference type="EMBL" id="CAB4309654.1"/>
    </source>
</evidence>
<dbReference type="PANTHER" id="PTHR34190:SF3">
    <property type="entry name" value="MICROSPORE-SPECIFIC PROMOTER 2"/>
    <property type="match status" value="1"/>
</dbReference>
<dbReference type="PANTHER" id="PTHR34190">
    <property type="entry name" value="EXPRESSED PROTEIN"/>
    <property type="match status" value="1"/>
</dbReference>
<evidence type="ECO:0000313" key="3">
    <source>
        <dbReference type="Proteomes" id="UP000507245"/>
    </source>
</evidence>
<feature type="region of interest" description="Disordered" evidence="1">
    <location>
        <begin position="143"/>
        <end position="194"/>
    </location>
</feature>
<feature type="compositionally biased region" description="Polar residues" evidence="1">
    <location>
        <begin position="150"/>
        <end position="164"/>
    </location>
</feature>
<organism evidence="2 3">
    <name type="scientific">Prunus armeniaca</name>
    <name type="common">Apricot</name>
    <name type="synonym">Armeniaca vulgaris</name>
    <dbReference type="NCBI Taxonomy" id="36596"/>
    <lineage>
        <taxon>Eukaryota</taxon>
        <taxon>Viridiplantae</taxon>
        <taxon>Streptophyta</taxon>
        <taxon>Embryophyta</taxon>
        <taxon>Tracheophyta</taxon>
        <taxon>Spermatophyta</taxon>
        <taxon>Magnoliopsida</taxon>
        <taxon>eudicotyledons</taxon>
        <taxon>Gunneridae</taxon>
        <taxon>Pentapetalae</taxon>
        <taxon>rosids</taxon>
        <taxon>fabids</taxon>
        <taxon>Rosales</taxon>
        <taxon>Rosaceae</taxon>
        <taxon>Amygdaloideae</taxon>
        <taxon>Amygdaleae</taxon>
        <taxon>Prunus</taxon>
    </lineage>
</organism>
<accession>A0A6J5XEZ6</accession>
<proteinExistence type="predicted"/>
<dbReference type="AlphaFoldDB" id="A0A6J5XEZ6"/>
<feature type="compositionally biased region" description="Basic residues" evidence="1">
    <location>
        <begin position="165"/>
        <end position="175"/>
    </location>
</feature>
<keyword evidence="3" id="KW-1185">Reference proteome</keyword>
<dbReference type="OrthoDB" id="1225832at2759"/>
<name>A0A6J5XEZ6_PRUAR</name>
<gene>
    <name evidence="2" type="ORF">ORAREDHAP_LOCUS30960</name>
</gene>
<sequence length="202" mass="22551">MDGRIQSHNSSMPLVSRLDHLDFIMKYLERKQKLAKLGSNGSSGAKLKGQCLPMDLALKETYFKGSLLDRVAALEHRLFQLCLEMDSSSSSSCTSTQASGNTYWSHGSKGESSCSFPTFTSNPYQGHNKRISQVHATRLEIEEQPDGEHPNQNPPTTCSAQNQLTKKKKKKKKNQTNKDEKPCPNGKKKTSSNWPYLKLLGC</sequence>
<dbReference type="EMBL" id="CAEKKB010000005">
    <property type="protein sequence ID" value="CAB4309654.1"/>
    <property type="molecule type" value="Genomic_DNA"/>
</dbReference>
<evidence type="ECO:0000256" key="1">
    <source>
        <dbReference type="SAM" id="MobiDB-lite"/>
    </source>
</evidence>
<reference evidence="3" key="1">
    <citation type="journal article" date="2020" name="Genome Biol.">
        <title>Gamete binning: chromosome-level and haplotype-resolved genome assembly enabled by high-throughput single-cell sequencing of gamete genomes.</title>
        <authorList>
            <person name="Campoy J.A."/>
            <person name="Sun H."/>
            <person name="Goel M."/>
            <person name="Jiao W.-B."/>
            <person name="Folz-Donahue K."/>
            <person name="Wang N."/>
            <person name="Rubio M."/>
            <person name="Liu C."/>
            <person name="Kukat C."/>
            <person name="Ruiz D."/>
            <person name="Huettel B."/>
            <person name="Schneeberger K."/>
        </authorList>
    </citation>
    <scope>NUCLEOTIDE SEQUENCE [LARGE SCALE GENOMIC DNA]</scope>
    <source>
        <strain evidence="3">cv. Rojo Pasion</strain>
    </source>
</reference>
<protein>
    <submittedName>
        <fullName evidence="2">Uncharacterized protein</fullName>
    </submittedName>
</protein>